<dbReference type="EMBL" id="CABIKO010000549">
    <property type="protein sequence ID" value="VVA37567.1"/>
    <property type="molecule type" value="Genomic_DNA"/>
</dbReference>
<gene>
    <name evidence="1" type="ORF">ALMOND_2B003036</name>
</gene>
<dbReference type="PANTHER" id="PTHR11017">
    <property type="entry name" value="LEUCINE-RICH REPEAT-CONTAINING PROTEIN"/>
    <property type="match status" value="1"/>
</dbReference>
<accession>A0A5E4GCQ7</accession>
<dbReference type="GO" id="GO:0006952">
    <property type="term" value="P:defense response"/>
    <property type="evidence" value="ECO:0007669"/>
    <property type="project" value="InterPro"/>
</dbReference>
<proteinExistence type="predicted"/>
<protein>
    <submittedName>
        <fullName evidence="1">PREDICTED: TMV resistance</fullName>
    </submittedName>
</protein>
<evidence type="ECO:0000313" key="2">
    <source>
        <dbReference type="Proteomes" id="UP000327085"/>
    </source>
</evidence>
<dbReference type="InParanoid" id="A0A5E4GCQ7"/>
<dbReference type="Gramene" id="VVA37567">
    <property type="protein sequence ID" value="VVA37567"/>
    <property type="gene ID" value="Prudul26B003036"/>
</dbReference>
<organism evidence="1 2">
    <name type="scientific">Prunus dulcis</name>
    <name type="common">Almond</name>
    <name type="synonym">Amygdalus dulcis</name>
    <dbReference type="NCBI Taxonomy" id="3755"/>
    <lineage>
        <taxon>Eukaryota</taxon>
        <taxon>Viridiplantae</taxon>
        <taxon>Streptophyta</taxon>
        <taxon>Embryophyta</taxon>
        <taxon>Tracheophyta</taxon>
        <taxon>Spermatophyta</taxon>
        <taxon>Magnoliopsida</taxon>
        <taxon>eudicotyledons</taxon>
        <taxon>Gunneridae</taxon>
        <taxon>Pentapetalae</taxon>
        <taxon>rosids</taxon>
        <taxon>fabids</taxon>
        <taxon>Rosales</taxon>
        <taxon>Rosaceae</taxon>
        <taxon>Amygdaloideae</taxon>
        <taxon>Amygdaleae</taxon>
        <taxon>Prunus</taxon>
    </lineage>
</organism>
<dbReference type="AlphaFoldDB" id="A0A5E4GCQ7"/>
<name>A0A5E4GCQ7_PRUDU</name>
<dbReference type="Proteomes" id="UP000327085">
    <property type="component" value="Chromosome 1"/>
</dbReference>
<dbReference type="PANTHER" id="PTHR11017:SF573">
    <property type="entry name" value="ADP-RIBOSYL CYCLASE_CYCLIC ADP-RIBOSE HYDROLASE"/>
    <property type="match status" value="1"/>
</dbReference>
<dbReference type="InterPro" id="IPR044974">
    <property type="entry name" value="Disease_R_plants"/>
</dbReference>
<evidence type="ECO:0000313" key="1">
    <source>
        <dbReference type="EMBL" id="VVA37567.1"/>
    </source>
</evidence>
<dbReference type="OMA" id="MSWAIVR"/>
<sequence>MHDMLQEMSWAIVREQCIEEPGKRDRLWDAEDVCHVLENNTGTATVRPISLHPTATTKLSGAAAFQNMYNLRLLKIYDPHLSSKHDFKLMDIKFNYINRVLKDCGLLESLFLMLFGIFTGWHTL</sequence>
<reference evidence="2" key="1">
    <citation type="journal article" date="2020" name="Plant J.">
        <title>Transposons played a major role in the diversification between the closely related almond and peach genomes: results from the almond genome sequence.</title>
        <authorList>
            <person name="Alioto T."/>
            <person name="Alexiou K.G."/>
            <person name="Bardil A."/>
            <person name="Barteri F."/>
            <person name="Castanera R."/>
            <person name="Cruz F."/>
            <person name="Dhingra A."/>
            <person name="Duval H."/>
            <person name="Fernandez I Marti A."/>
            <person name="Frias L."/>
            <person name="Galan B."/>
            <person name="Garcia J.L."/>
            <person name="Howad W."/>
            <person name="Gomez-Garrido J."/>
            <person name="Gut M."/>
            <person name="Julca I."/>
            <person name="Morata J."/>
            <person name="Puigdomenech P."/>
            <person name="Ribeca P."/>
            <person name="Rubio Cabetas M.J."/>
            <person name="Vlasova A."/>
            <person name="Wirthensohn M."/>
            <person name="Garcia-Mas J."/>
            <person name="Gabaldon T."/>
            <person name="Casacuberta J.M."/>
            <person name="Arus P."/>
        </authorList>
    </citation>
    <scope>NUCLEOTIDE SEQUENCE [LARGE SCALE GENOMIC DNA]</scope>
    <source>
        <strain evidence="2">cv. Texas</strain>
    </source>
</reference>